<dbReference type="EMBL" id="LGRB01000017">
    <property type="protein sequence ID" value="OCT45929.1"/>
    <property type="molecule type" value="Genomic_DNA"/>
</dbReference>
<dbReference type="VEuPathDB" id="FungiDB:G647_10074"/>
<organism evidence="9 10">
    <name type="scientific">Cladophialophora carrionii</name>
    <dbReference type="NCBI Taxonomy" id="86049"/>
    <lineage>
        <taxon>Eukaryota</taxon>
        <taxon>Fungi</taxon>
        <taxon>Dikarya</taxon>
        <taxon>Ascomycota</taxon>
        <taxon>Pezizomycotina</taxon>
        <taxon>Eurotiomycetes</taxon>
        <taxon>Chaetothyriomycetidae</taxon>
        <taxon>Chaetothyriales</taxon>
        <taxon>Herpotrichiellaceae</taxon>
        <taxon>Cladophialophora</taxon>
    </lineage>
</organism>
<protein>
    <submittedName>
        <fullName evidence="9">INSIG domain protein</fullName>
    </submittedName>
</protein>
<evidence type="ECO:0000256" key="2">
    <source>
        <dbReference type="ARBA" id="ARBA00007475"/>
    </source>
</evidence>
<gene>
    <name evidence="9" type="ORF">CLCR_00481</name>
</gene>
<comment type="similarity">
    <text evidence="2">Belongs to the INSIG family.</text>
</comment>
<feature type="transmembrane region" description="Helical" evidence="8">
    <location>
        <begin position="173"/>
        <end position="193"/>
    </location>
</feature>
<dbReference type="eggNOG" id="KOG4363">
    <property type="taxonomic scope" value="Eukaryota"/>
</dbReference>
<keyword evidence="4" id="KW-0256">Endoplasmic reticulum</keyword>
<dbReference type="PANTHER" id="PTHR15301:SF3">
    <property type="entry name" value="PROTEIN NSG1-RELATED"/>
    <property type="match status" value="1"/>
</dbReference>
<evidence type="ECO:0000313" key="9">
    <source>
        <dbReference type="EMBL" id="OCT45929.1"/>
    </source>
</evidence>
<keyword evidence="3 8" id="KW-0812">Transmembrane</keyword>
<evidence type="ECO:0000256" key="3">
    <source>
        <dbReference type="ARBA" id="ARBA00022692"/>
    </source>
</evidence>
<evidence type="ECO:0000256" key="4">
    <source>
        <dbReference type="ARBA" id="ARBA00022824"/>
    </source>
</evidence>
<comment type="subcellular location">
    <subcellularLocation>
        <location evidence="1">Endoplasmic reticulum membrane</location>
        <topology evidence="1">Multi-pass membrane protein</topology>
    </subcellularLocation>
</comment>
<dbReference type="VEuPathDB" id="FungiDB:CLCR_00481"/>
<reference evidence="10" key="1">
    <citation type="submission" date="2015-07" db="EMBL/GenBank/DDBJ databases">
        <authorList>
            <person name="Teixeira M.M."/>
            <person name="Souza R.C."/>
            <person name="Almeida L.G."/>
            <person name="Vicente V.A."/>
            <person name="de Hoog S."/>
            <person name="Bocca A.L."/>
            <person name="de Almeida S.R."/>
            <person name="Vasconcelos A.T."/>
            <person name="Felipe M.S."/>
        </authorList>
    </citation>
    <scope>NUCLEOTIDE SEQUENCE [LARGE SCALE GENOMIC DNA]</scope>
    <source>
        <strain evidence="10">KSF</strain>
    </source>
</reference>
<dbReference type="GO" id="GO:0016126">
    <property type="term" value="P:sterol biosynthetic process"/>
    <property type="evidence" value="ECO:0007669"/>
    <property type="project" value="TreeGrafter"/>
</dbReference>
<comment type="caution">
    <text evidence="9">The sequence shown here is derived from an EMBL/GenBank/DDBJ whole genome shotgun (WGS) entry which is preliminary data.</text>
</comment>
<feature type="region of interest" description="Disordered" evidence="7">
    <location>
        <begin position="1"/>
        <end position="53"/>
    </location>
</feature>
<evidence type="ECO:0000256" key="7">
    <source>
        <dbReference type="SAM" id="MobiDB-lite"/>
    </source>
</evidence>
<feature type="region of interest" description="Disordered" evidence="7">
    <location>
        <begin position="73"/>
        <end position="113"/>
    </location>
</feature>
<evidence type="ECO:0000313" key="10">
    <source>
        <dbReference type="Proteomes" id="UP000094526"/>
    </source>
</evidence>
<accession>A0A1C1CBT2</accession>
<feature type="compositionally biased region" description="Basic and acidic residues" evidence="7">
    <location>
        <begin position="94"/>
        <end position="103"/>
    </location>
</feature>
<dbReference type="AlphaFoldDB" id="A0A1C1CBT2"/>
<keyword evidence="6 8" id="KW-0472">Membrane</keyword>
<feature type="transmembrane region" description="Helical" evidence="8">
    <location>
        <begin position="295"/>
        <end position="314"/>
    </location>
</feature>
<evidence type="ECO:0000256" key="6">
    <source>
        <dbReference type="ARBA" id="ARBA00023136"/>
    </source>
</evidence>
<sequence length="320" mass="34342">MEIPPIYRPIPRRAFEITPASSDSSYPPSPAETTNPELLSAQKSTDASPSRTRSILNLTSSTLLGIYSPVSGDGAREEMSTPWGTGAQTPTKRRSVDDYDYKPTPEPLPWNGEATKARPKLKRRGFRGYVVPLMLQTMLLGGFGIGYGSIVTHLHKTQRITPVPVPDIDRSTLSYQLLWGLFGVLLGNALPVVDSLWENFVSSDAKSGATKAGSAKGAGSASSSESGLGPLWYSAVALTLALANPVLWYLIDRSLPGLAFSAAVSTVGTMVLLVVDPNFVPVPAIHQPMASEKFGVYTWLASILFCTSICFGAIGRRLQL</sequence>
<dbReference type="Proteomes" id="UP000094526">
    <property type="component" value="Unassembled WGS sequence"/>
</dbReference>
<keyword evidence="5 8" id="KW-1133">Transmembrane helix</keyword>
<dbReference type="Pfam" id="PF07281">
    <property type="entry name" value="INSIG"/>
    <property type="match status" value="2"/>
</dbReference>
<name>A0A1C1CBT2_9EURO</name>
<feature type="transmembrane region" description="Helical" evidence="8">
    <location>
        <begin position="258"/>
        <end position="275"/>
    </location>
</feature>
<feature type="compositionally biased region" description="Polar residues" evidence="7">
    <location>
        <begin position="32"/>
        <end position="53"/>
    </location>
</feature>
<evidence type="ECO:0000256" key="1">
    <source>
        <dbReference type="ARBA" id="ARBA00004477"/>
    </source>
</evidence>
<dbReference type="OrthoDB" id="205546at2759"/>
<evidence type="ECO:0000256" key="5">
    <source>
        <dbReference type="ARBA" id="ARBA00022989"/>
    </source>
</evidence>
<dbReference type="InterPro" id="IPR025929">
    <property type="entry name" value="INSIG_fam"/>
</dbReference>
<dbReference type="STRING" id="86049.A0A1C1CBT2"/>
<feature type="transmembrane region" description="Helical" evidence="8">
    <location>
        <begin position="231"/>
        <end position="251"/>
    </location>
</feature>
<proteinExistence type="inferred from homology"/>
<dbReference type="PANTHER" id="PTHR15301">
    <property type="entry name" value="INSULIN-INDUCED GENE 1"/>
    <property type="match status" value="1"/>
</dbReference>
<feature type="transmembrane region" description="Helical" evidence="8">
    <location>
        <begin position="129"/>
        <end position="152"/>
    </location>
</feature>
<dbReference type="GO" id="GO:0005789">
    <property type="term" value="C:endoplasmic reticulum membrane"/>
    <property type="evidence" value="ECO:0007669"/>
    <property type="project" value="UniProtKB-SubCell"/>
</dbReference>
<keyword evidence="10" id="KW-1185">Reference proteome</keyword>
<evidence type="ECO:0000256" key="8">
    <source>
        <dbReference type="SAM" id="Phobius"/>
    </source>
</evidence>